<dbReference type="GO" id="GO:0006974">
    <property type="term" value="P:DNA damage response"/>
    <property type="evidence" value="ECO:0007669"/>
    <property type="project" value="TreeGrafter"/>
</dbReference>
<dbReference type="AlphaFoldDB" id="A0A2X3Y7I5"/>
<evidence type="ECO:0000313" key="3">
    <source>
        <dbReference type="EMBL" id="VEJ17441.1"/>
    </source>
</evidence>
<dbReference type="InterPro" id="IPR007497">
    <property type="entry name" value="SIMPL/DUF541"/>
</dbReference>
<accession>A0A2X3Y7I5</accession>
<dbReference type="EMBL" id="JAPQFC010000001">
    <property type="protein sequence ID" value="MCY6524101.1"/>
    <property type="molecule type" value="Genomic_DNA"/>
</dbReference>
<dbReference type="EMBL" id="LR134515">
    <property type="protein sequence ID" value="VEJ17441.1"/>
    <property type="molecule type" value="Genomic_DNA"/>
</dbReference>
<gene>
    <name evidence="3" type="ORF">NCTC10976_01572</name>
    <name evidence="2" type="ORF">OYG11_07665</name>
</gene>
<dbReference type="PANTHER" id="PTHR34387:SF1">
    <property type="entry name" value="PERIPLASMIC IMMUNOGENIC PROTEIN"/>
    <property type="match status" value="1"/>
</dbReference>
<dbReference type="Proteomes" id="UP000275510">
    <property type="component" value="Chromosome"/>
</dbReference>
<feature type="signal peptide" evidence="1">
    <location>
        <begin position="1"/>
        <end position="20"/>
    </location>
</feature>
<feature type="chain" id="PRO_5039795863" evidence="1">
    <location>
        <begin position="21"/>
        <end position="238"/>
    </location>
</feature>
<dbReference type="Proteomes" id="UP001077788">
    <property type="component" value="Unassembled WGS sequence"/>
</dbReference>
<dbReference type="InterPro" id="IPR052022">
    <property type="entry name" value="26kDa_periplasmic_antigen"/>
</dbReference>
<organism evidence="3 4">
    <name type="scientific">Actinobacillus pleuropneumoniae</name>
    <name type="common">Haemophilus pleuropneumoniae</name>
    <dbReference type="NCBI Taxonomy" id="715"/>
    <lineage>
        <taxon>Bacteria</taxon>
        <taxon>Pseudomonadati</taxon>
        <taxon>Pseudomonadota</taxon>
        <taxon>Gammaproteobacteria</taxon>
        <taxon>Pasteurellales</taxon>
        <taxon>Pasteurellaceae</taxon>
        <taxon>Actinobacillus</taxon>
    </lineage>
</organism>
<dbReference type="RefSeq" id="WP_005602096.1">
    <property type="nucleotide sequence ID" value="NZ_CBDBSV010000038.1"/>
</dbReference>
<dbReference type="Gene3D" id="3.30.110.170">
    <property type="entry name" value="Protein of unknown function (DUF541), domain 1"/>
    <property type="match status" value="1"/>
</dbReference>
<reference evidence="2" key="2">
    <citation type="journal article" date="2021" name="Vet Sci">
        <title>O-Serogroups and Pathovirotypes of Escherichia coli Isolated from Post-Weaning Piglets Showing Diarrhoea and/or Oedema in South Korea.</title>
        <authorList>
            <person name="Byun J.W."/>
            <person name="Moon B.Y."/>
            <person name="Do K.H."/>
            <person name="Lee K."/>
            <person name="Lee H.Y."/>
            <person name="Kim W.I."/>
            <person name="So B."/>
            <person name="Lee W.K."/>
        </authorList>
    </citation>
    <scope>NUCLEOTIDE SEQUENCE</scope>
    <source>
        <strain evidence="2">84/14</strain>
    </source>
</reference>
<reference evidence="2" key="3">
    <citation type="submission" date="2022-12" db="EMBL/GenBank/DDBJ databases">
        <authorList>
            <person name="Kardos G."/>
            <person name="Sarkozi R."/>
            <person name="Laczko L."/>
            <person name="Marton S."/>
            <person name="Makrai L."/>
            <person name="Banyai K."/>
            <person name="Fodor L."/>
        </authorList>
    </citation>
    <scope>NUCLEOTIDE SEQUENCE</scope>
    <source>
        <strain evidence="2">84/14</strain>
    </source>
</reference>
<name>A0A2X3Y7I5_ACTPL</name>
<dbReference type="PANTHER" id="PTHR34387">
    <property type="entry name" value="SLR1258 PROTEIN"/>
    <property type="match status" value="1"/>
</dbReference>
<evidence type="ECO:0000313" key="2">
    <source>
        <dbReference type="EMBL" id="MCY6524101.1"/>
    </source>
</evidence>
<sequence>MKLSKAFIILPLFIANLASASETIADKNTSVGSSFEFSTEVRREVEKDLMQATVFSRKTGKSLADLRKSVSKNLNQTIESVKQYSTIQLESDGIRNVVNYSNNGKIDGWITEGRIHLKSKDFEAMAKVLENLSSEMAIDDIYFSVSPEKIASLEDEMTLEIIKQFQHKADVIQKGLKLDKYRLTNVRLETPNGEESYFNARPLAAMAKSADSFEKERLPLEAGKATISARATGQIVFE</sequence>
<dbReference type="Gene3D" id="3.30.70.2970">
    <property type="entry name" value="Protein of unknown function (DUF541), domain 2"/>
    <property type="match status" value="1"/>
</dbReference>
<dbReference type="Pfam" id="PF04402">
    <property type="entry name" value="SIMPL"/>
    <property type="match status" value="1"/>
</dbReference>
<dbReference type="OrthoDB" id="7062395at2"/>
<reference evidence="3 4" key="1">
    <citation type="submission" date="2018-12" db="EMBL/GenBank/DDBJ databases">
        <authorList>
            <consortium name="Pathogen Informatics"/>
        </authorList>
    </citation>
    <scope>NUCLEOTIDE SEQUENCE [LARGE SCALE GENOMIC DNA]</scope>
    <source>
        <strain evidence="3 4">NCTC10976</strain>
    </source>
</reference>
<protein>
    <submittedName>
        <fullName evidence="3">Periplasmic/secreted protein</fullName>
    </submittedName>
    <submittedName>
        <fullName evidence="2">SIMPL domain-containing protein</fullName>
    </submittedName>
</protein>
<evidence type="ECO:0000256" key="1">
    <source>
        <dbReference type="SAM" id="SignalP"/>
    </source>
</evidence>
<keyword evidence="1" id="KW-0732">Signal</keyword>
<evidence type="ECO:0000313" key="4">
    <source>
        <dbReference type="Proteomes" id="UP000275510"/>
    </source>
</evidence>
<proteinExistence type="predicted"/>